<dbReference type="RefSeq" id="WP_066419422.1">
    <property type="nucleotide sequence ID" value="NZ_CP018866.1"/>
</dbReference>
<evidence type="ECO:0000256" key="1">
    <source>
        <dbReference type="ARBA" id="ARBA00004241"/>
    </source>
</evidence>
<dbReference type="SUPFAM" id="SSF54523">
    <property type="entry name" value="Pili subunits"/>
    <property type="match status" value="1"/>
</dbReference>
<keyword evidence="3" id="KW-0472">Membrane</keyword>
<dbReference type="Proteomes" id="UP000215224">
    <property type="component" value="Chromosome"/>
</dbReference>
<reference evidence="4 5" key="1">
    <citation type="submission" date="2016-12" db="EMBL/GenBank/DDBJ databases">
        <title>The whole genome sequencing and assembly of Bacillus cohnii DSM 6307T strain.</title>
        <authorList>
            <person name="Lee Y.-J."/>
            <person name="Yi H."/>
            <person name="Bahn Y.-S."/>
            <person name="Kim J.F."/>
            <person name="Lee D.-W."/>
        </authorList>
    </citation>
    <scope>NUCLEOTIDE SEQUENCE [LARGE SCALE GENOMIC DNA]</scope>
    <source>
        <strain evidence="4 5">DSM 6307</strain>
    </source>
</reference>
<keyword evidence="3" id="KW-0812">Transmembrane</keyword>
<evidence type="ECO:0008006" key="6">
    <source>
        <dbReference type="Google" id="ProtNLM"/>
    </source>
</evidence>
<dbReference type="EMBL" id="CP018866">
    <property type="protein sequence ID" value="AST93641.1"/>
    <property type="molecule type" value="Genomic_DNA"/>
</dbReference>
<evidence type="ECO:0000256" key="2">
    <source>
        <dbReference type="ARBA" id="ARBA00023287"/>
    </source>
</evidence>
<organism evidence="4 5">
    <name type="scientific">Sutcliffiella cohnii</name>
    <dbReference type="NCBI Taxonomy" id="33932"/>
    <lineage>
        <taxon>Bacteria</taxon>
        <taxon>Bacillati</taxon>
        <taxon>Bacillota</taxon>
        <taxon>Bacilli</taxon>
        <taxon>Bacillales</taxon>
        <taxon>Bacillaceae</taxon>
        <taxon>Sutcliffiella</taxon>
    </lineage>
</organism>
<dbReference type="InterPro" id="IPR045584">
    <property type="entry name" value="Pilin-like"/>
</dbReference>
<keyword evidence="2" id="KW-0178">Competence</keyword>
<accession>A0A223KW02</accession>
<sequence length="125" mass="14034">MLKLFSKCFNCKDITLLELLVVIVILGILANIAVPTMLGVIADTEADVCEVNRNEVQNHYERILVLEGVDHQEAKFEQFLLEYDQEICPVGGIVTYVEGEVECSVHGDNGKNHEEDENVDEVPFL</sequence>
<gene>
    <name evidence="4" type="ORF">BC6307_21420</name>
</gene>
<dbReference type="NCBIfam" id="TIGR02532">
    <property type="entry name" value="IV_pilin_GFxxxE"/>
    <property type="match status" value="1"/>
</dbReference>
<keyword evidence="3" id="KW-1133">Transmembrane helix</keyword>
<dbReference type="STRING" id="1314751.GCA_001591425_03634"/>
<dbReference type="Gene3D" id="3.30.700.10">
    <property type="entry name" value="Glycoprotein, Type 4 Pilin"/>
    <property type="match status" value="1"/>
</dbReference>
<comment type="subcellular location">
    <subcellularLocation>
        <location evidence="1">Cell surface</location>
    </subcellularLocation>
</comment>
<protein>
    <recommendedName>
        <fullName evidence="6">Prepilin-type N-terminal cleavage/methylation domain-containing protein</fullName>
    </recommendedName>
</protein>
<dbReference type="InterPro" id="IPR012902">
    <property type="entry name" value="N_methyl_site"/>
</dbReference>
<feature type="transmembrane region" description="Helical" evidence="3">
    <location>
        <begin position="20"/>
        <end position="42"/>
    </location>
</feature>
<dbReference type="AlphaFoldDB" id="A0A223KW02"/>
<proteinExistence type="predicted"/>
<name>A0A223KW02_9BACI</name>
<dbReference type="GO" id="GO:0030420">
    <property type="term" value="P:establishment of competence for transformation"/>
    <property type="evidence" value="ECO:0007669"/>
    <property type="project" value="UniProtKB-KW"/>
</dbReference>
<dbReference type="GO" id="GO:0009986">
    <property type="term" value="C:cell surface"/>
    <property type="evidence" value="ECO:0007669"/>
    <property type="project" value="UniProtKB-SubCell"/>
</dbReference>
<evidence type="ECO:0000313" key="5">
    <source>
        <dbReference type="Proteomes" id="UP000215224"/>
    </source>
</evidence>
<dbReference type="KEGG" id="bcoh:BC6307_21420"/>
<keyword evidence="5" id="KW-1185">Reference proteome</keyword>
<evidence type="ECO:0000313" key="4">
    <source>
        <dbReference type="EMBL" id="AST93641.1"/>
    </source>
</evidence>
<evidence type="ECO:0000256" key="3">
    <source>
        <dbReference type="SAM" id="Phobius"/>
    </source>
</evidence>